<feature type="region of interest" description="Disordered" evidence="1">
    <location>
        <begin position="334"/>
        <end position="366"/>
    </location>
</feature>
<dbReference type="EMBL" id="JABDTM020025905">
    <property type="protein sequence ID" value="KAH0812623.1"/>
    <property type="molecule type" value="Genomic_DNA"/>
</dbReference>
<evidence type="ECO:0000256" key="1">
    <source>
        <dbReference type="SAM" id="MobiDB-lite"/>
    </source>
</evidence>
<dbReference type="Proteomes" id="UP000719412">
    <property type="component" value="Unassembled WGS sequence"/>
</dbReference>
<comment type="caution">
    <text evidence="2">The sequence shown here is derived from an EMBL/GenBank/DDBJ whole genome shotgun (WGS) entry which is preliminary data.</text>
</comment>
<name>A0A8J6HDT8_TENMO</name>
<keyword evidence="3" id="KW-1185">Reference proteome</keyword>
<evidence type="ECO:0000313" key="3">
    <source>
        <dbReference type="Proteomes" id="UP000719412"/>
    </source>
</evidence>
<protein>
    <submittedName>
        <fullName evidence="2">Uncharacterized protein</fullName>
    </submittedName>
</protein>
<accession>A0A8J6HDT8</accession>
<dbReference type="AlphaFoldDB" id="A0A8J6HDT8"/>
<reference evidence="2" key="2">
    <citation type="submission" date="2021-08" db="EMBL/GenBank/DDBJ databases">
        <authorList>
            <person name="Eriksson T."/>
        </authorList>
    </citation>
    <scope>NUCLEOTIDE SEQUENCE</scope>
    <source>
        <strain evidence="2">Stoneville</strain>
        <tissue evidence="2">Whole head</tissue>
    </source>
</reference>
<proteinExistence type="predicted"/>
<sequence length="464" mass="53223">MKYLQAIGISIIFMIAEVRKLIVRVICVDHKLELFRCFFQYSTLLKLPLKTGQSEFTFGAQRRWKTGDRRVEARKTVLHAVERIEDPSHERLPGSQTHEWWILFHNRPSELHFIEKLSSRQEKEKGTAVLIRSQHQDETGPLWEGRPGIHPGSPALHFPALPLEKRWALKSVLVDLSLPKRRALFDFLRDPQFVKSKLTYLFLRTAKRPWTDWHGWNSTIILDFGATSIKWVSRHETMSTKTRLTQEYIVDVSMTIFTKNLLTSGVAFGDGGECRSQNNRDGVHASRRRELCRCLNWASEASVSAMADEHTHVPRTKGRSASICATSLEAIAPIGGIPNGGTPQSRRRKPATRSQSARLNNNRSMKRRTTLATNQLEVKTHCNSEPKLTEQNEATPEFITESLLLFLMCRILGLQGETQKKKMKIRTDYDLLVLLPKRLLTVHSSFLNLNDGDLQHDCRRQDCL</sequence>
<gene>
    <name evidence="2" type="ORF">GEV33_010167</name>
</gene>
<evidence type="ECO:0000313" key="2">
    <source>
        <dbReference type="EMBL" id="KAH0812623.1"/>
    </source>
</evidence>
<reference evidence="2" key="1">
    <citation type="journal article" date="2020" name="J Insects Food Feed">
        <title>The yellow mealworm (Tenebrio molitor) genome: a resource for the emerging insects as food and feed industry.</title>
        <authorList>
            <person name="Eriksson T."/>
            <person name="Andere A."/>
            <person name="Kelstrup H."/>
            <person name="Emery V."/>
            <person name="Picard C."/>
        </authorList>
    </citation>
    <scope>NUCLEOTIDE SEQUENCE</scope>
    <source>
        <strain evidence="2">Stoneville</strain>
        <tissue evidence="2">Whole head</tissue>
    </source>
</reference>
<organism evidence="2 3">
    <name type="scientific">Tenebrio molitor</name>
    <name type="common">Yellow mealworm beetle</name>
    <dbReference type="NCBI Taxonomy" id="7067"/>
    <lineage>
        <taxon>Eukaryota</taxon>
        <taxon>Metazoa</taxon>
        <taxon>Ecdysozoa</taxon>
        <taxon>Arthropoda</taxon>
        <taxon>Hexapoda</taxon>
        <taxon>Insecta</taxon>
        <taxon>Pterygota</taxon>
        <taxon>Neoptera</taxon>
        <taxon>Endopterygota</taxon>
        <taxon>Coleoptera</taxon>
        <taxon>Polyphaga</taxon>
        <taxon>Cucujiformia</taxon>
        <taxon>Tenebrionidae</taxon>
        <taxon>Tenebrio</taxon>
    </lineage>
</organism>
<feature type="compositionally biased region" description="Polar residues" evidence="1">
    <location>
        <begin position="352"/>
        <end position="363"/>
    </location>
</feature>